<dbReference type="AlphaFoldDB" id="A0A0G4PVS5"/>
<reference evidence="1 2" key="1">
    <citation type="journal article" date="2014" name="Nat. Commun.">
        <title>Multiple recent horizontal transfers of a large genomic region in cheese making fungi.</title>
        <authorList>
            <person name="Cheeseman K."/>
            <person name="Ropars J."/>
            <person name="Renault P."/>
            <person name="Dupont J."/>
            <person name="Gouzy J."/>
            <person name="Branca A."/>
            <person name="Abraham A.L."/>
            <person name="Ceppi M."/>
            <person name="Conseiller E."/>
            <person name="Debuchy R."/>
            <person name="Malagnac F."/>
            <person name="Goarin A."/>
            <person name="Silar P."/>
            <person name="Lacoste S."/>
            <person name="Sallet E."/>
            <person name="Bensimon A."/>
            <person name="Giraud T."/>
            <person name="Brygoo Y."/>
        </authorList>
    </citation>
    <scope>NUCLEOTIDE SEQUENCE [LARGE SCALE GENOMIC DNA]</scope>
    <source>
        <strain evidence="2">FM 013</strain>
    </source>
</reference>
<dbReference type="STRING" id="1429867.A0A0G4PVS5"/>
<dbReference type="InterPro" id="IPR022198">
    <property type="entry name" value="DUF3723"/>
</dbReference>
<gene>
    <name evidence="1" type="ORF">PCAMFM013_S047g000007</name>
</gene>
<protein>
    <submittedName>
        <fullName evidence="1">Uncharacterized protein</fullName>
    </submittedName>
</protein>
<dbReference type="Pfam" id="PF12520">
    <property type="entry name" value="DUF3723"/>
    <property type="match status" value="1"/>
</dbReference>
<proteinExistence type="predicted"/>
<evidence type="ECO:0000313" key="2">
    <source>
        <dbReference type="Proteomes" id="UP000053732"/>
    </source>
</evidence>
<keyword evidence="2" id="KW-1185">Reference proteome</keyword>
<dbReference type="EMBL" id="HG793180">
    <property type="protein sequence ID" value="CRL30279.1"/>
    <property type="molecule type" value="Genomic_DNA"/>
</dbReference>
<name>A0A0G4PVS5_PENC3</name>
<sequence>MQIGSLPQTLAICCDESSLVGHDRAKILKVNPHTVEILQLLAPRVSSKDRTTVKGLIHSSEVFSNFTASEQTSI</sequence>
<accession>A0A0G4PVS5</accession>
<organism evidence="1 2">
    <name type="scientific">Penicillium camemberti (strain FM 013)</name>
    <dbReference type="NCBI Taxonomy" id="1429867"/>
    <lineage>
        <taxon>Eukaryota</taxon>
        <taxon>Fungi</taxon>
        <taxon>Dikarya</taxon>
        <taxon>Ascomycota</taxon>
        <taxon>Pezizomycotina</taxon>
        <taxon>Eurotiomycetes</taxon>
        <taxon>Eurotiomycetidae</taxon>
        <taxon>Eurotiales</taxon>
        <taxon>Aspergillaceae</taxon>
        <taxon>Penicillium</taxon>
    </lineage>
</organism>
<evidence type="ECO:0000313" key="1">
    <source>
        <dbReference type="EMBL" id="CRL30279.1"/>
    </source>
</evidence>
<dbReference type="Proteomes" id="UP000053732">
    <property type="component" value="Unassembled WGS sequence"/>
</dbReference>